<dbReference type="GeneID" id="84232368"/>
<dbReference type="EMBL" id="CP133592">
    <property type="protein sequence ID" value="WMW26369.1"/>
    <property type="molecule type" value="Genomic_DNA"/>
</dbReference>
<evidence type="ECO:0000256" key="1">
    <source>
        <dbReference type="ARBA" id="ARBA00022598"/>
    </source>
</evidence>
<keyword evidence="2" id="KW-0547">Nucleotide-binding</keyword>
<name>A0AA51YMU1_9EURY</name>
<dbReference type="NCBIfam" id="TIGR03912">
    <property type="entry name" value="PylS_Nterm"/>
    <property type="match status" value="1"/>
</dbReference>
<keyword evidence="3" id="KW-0067">ATP-binding</keyword>
<feature type="domain" description="Aminoacyl-transfer RNA synthetases class-II family profile" evidence="7">
    <location>
        <begin position="244"/>
        <end position="453"/>
    </location>
</feature>
<keyword evidence="1 8" id="KW-0436">Ligase</keyword>
<organism evidence="8 9">
    <name type="scientific">Methanolobus sediminis</name>
    <dbReference type="NCBI Taxonomy" id="3072978"/>
    <lineage>
        <taxon>Archaea</taxon>
        <taxon>Methanobacteriati</taxon>
        <taxon>Methanobacteriota</taxon>
        <taxon>Stenosarchaea group</taxon>
        <taxon>Methanomicrobia</taxon>
        <taxon>Methanosarcinales</taxon>
        <taxon>Methanosarcinaceae</taxon>
        <taxon>Methanolobus</taxon>
    </lineage>
</organism>
<dbReference type="KEGG" id="mseb:RE474_06585"/>
<dbReference type="Pfam" id="PF01409">
    <property type="entry name" value="tRNA-synt_2d"/>
    <property type="match status" value="1"/>
</dbReference>
<evidence type="ECO:0000313" key="9">
    <source>
        <dbReference type="Proteomes" id="UP001182908"/>
    </source>
</evidence>
<gene>
    <name evidence="8" type="primary">pylS</name>
    <name evidence="8" type="ORF">RE474_06585</name>
</gene>
<dbReference type="NCBIfam" id="NF007083">
    <property type="entry name" value="PRK09537.1"/>
    <property type="match status" value="1"/>
</dbReference>
<evidence type="ECO:0000256" key="4">
    <source>
        <dbReference type="ARBA" id="ARBA00022917"/>
    </source>
</evidence>
<feature type="compositionally biased region" description="Low complexity" evidence="6">
    <location>
        <begin position="152"/>
        <end position="169"/>
    </location>
</feature>
<sequence length="453" mass="51675">MERKPLDTLISKNGLWVSRNGHLHGVKKCETSQKYVRIEMDCGEIITVRNSRTSRSARALRNHKFHKPCKRCRLTDDRINEFSKKISRDETEIKIVRSFRLPPEKPAETVNVKPAAAVENNTPATHIHNESRAGVTADSSTYHRSASKHNTSDSSPSKPNSNASANSNTKAKKTSFQPQQPKSKKTEFTPLQKNRILSLLGPGEMISFSKEKRSFAELESTLTLQRKKDIREMYEDSRENNLGKLERIITEFLVDMGFLEVKSPILIPFEYMERMGVGEDKKLSEQIFRVGDNMCLRPMLAPGLYNHLRKFDNVLPDPVRIFEIGPCYRKESDGNSHLEEFTMLNFCQMGSNCTRDELEYLIKELLDFLGIEFEIVADSCMVYGDTIDVMHKDMELSSAVVGPVPMDMDWGVNKPWIGAGFGLERLLKAKHDFKNIKRAARSESYYNGISINL</sequence>
<accession>A0AA51YMU1</accession>
<feature type="region of interest" description="Disordered" evidence="6">
    <location>
        <begin position="107"/>
        <end position="190"/>
    </location>
</feature>
<dbReference type="GO" id="GO:0005524">
    <property type="term" value="F:ATP binding"/>
    <property type="evidence" value="ECO:0007669"/>
    <property type="project" value="UniProtKB-KW"/>
</dbReference>
<dbReference type="GO" id="GO:0043767">
    <property type="term" value="F:pyrrolysyl-tRNA synthetase activity"/>
    <property type="evidence" value="ECO:0007669"/>
    <property type="project" value="UniProtKB-EC"/>
</dbReference>
<dbReference type="InterPro" id="IPR006195">
    <property type="entry name" value="aa-tRNA-synth_II"/>
</dbReference>
<reference evidence="8 9" key="1">
    <citation type="submission" date="2023-08" db="EMBL/GenBank/DDBJ databases">
        <title>Methanolobus mangrovi sp. nov. and Methanolobus sediminis sp. nov, two novel methylotrophic methanogens isolated from mangrove sediments in China.</title>
        <authorList>
            <person name="Zhou J."/>
        </authorList>
    </citation>
    <scope>NUCLEOTIDE SEQUENCE [LARGE SCALE GENOMIC DNA]</scope>
    <source>
        <strain evidence="8 9">FTZ6</strain>
    </source>
</reference>
<dbReference type="AlphaFoldDB" id="A0AA51YMU1"/>
<protein>
    <submittedName>
        <fullName evidence="8">Pyrrolysine--tRNA(Pyl) ligase</fullName>
        <ecNumber evidence="8">6.1.1.26</ecNumber>
    </submittedName>
</protein>
<proteinExistence type="predicted"/>
<dbReference type="Gene3D" id="3.30.930.10">
    <property type="entry name" value="Bira Bifunctional Protein, Domain 2"/>
    <property type="match status" value="1"/>
</dbReference>
<dbReference type="GO" id="GO:0000049">
    <property type="term" value="F:tRNA binding"/>
    <property type="evidence" value="ECO:0007669"/>
    <property type="project" value="InterPro"/>
</dbReference>
<evidence type="ECO:0000256" key="6">
    <source>
        <dbReference type="SAM" id="MobiDB-lite"/>
    </source>
</evidence>
<dbReference type="InterPro" id="IPR023878">
    <property type="entry name" value="Pyrrolysyl-tRNA_ligase_N"/>
</dbReference>
<keyword evidence="9" id="KW-1185">Reference proteome</keyword>
<keyword evidence="5" id="KW-0030">Aminoacyl-tRNA synthetase</keyword>
<dbReference type="SUPFAM" id="SSF55681">
    <property type="entry name" value="Class II aaRS and biotin synthetases"/>
    <property type="match status" value="1"/>
</dbReference>
<dbReference type="Proteomes" id="UP001182908">
    <property type="component" value="Chromosome"/>
</dbReference>
<evidence type="ECO:0000256" key="3">
    <source>
        <dbReference type="ARBA" id="ARBA00022840"/>
    </source>
</evidence>
<dbReference type="Gene3D" id="1.10.287.540">
    <property type="entry name" value="Helix hairpin bin"/>
    <property type="match status" value="1"/>
</dbReference>
<dbReference type="InterPro" id="IPR002319">
    <property type="entry name" value="Phenylalanyl-tRNA_Synthase"/>
</dbReference>
<dbReference type="InterPro" id="IPR023877">
    <property type="entry name" value="Pyrrolysyl-tRNA_ligase_C"/>
</dbReference>
<evidence type="ECO:0000256" key="2">
    <source>
        <dbReference type="ARBA" id="ARBA00022741"/>
    </source>
</evidence>
<keyword evidence="4" id="KW-0648">Protein biosynthesis</keyword>
<evidence type="ECO:0000313" key="8">
    <source>
        <dbReference type="EMBL" id="WMW26369.1"/>
    </source>
</evidence>
<dbReference type="GO" id="GO:0006412">
    <property type="term" value="P:translation"/>
    <property type="evidence" value="ECO:0007669"/>
    <property type="project" value="UniProtKB-KW"/>
</dbReference>
<evidence type="ECO:0000259" key="7">
    <source>
        <dbReference type="PROSITE" id="PS50862"/>
    </source>
</evidence>
<dbReference type="PROSITE" id="PS50862">
    <property type="entry name" value="AA_TRNA_LIGASE_II"/>
    <property type="match status" value="1"/>
</dbReference>
<dbReference type="EC" id="6.1.1.26" evidence="8"/>
<evidence type="ECO:0000256" key="5">
    <source>
        <dbReference type="ARBA" id="ARBA00023146"/>
    </source>
</evidence>
<dbReference type="GO" id="GO:0043039">
    <property type="term" value="P:tRNA aminoacylation"/>
    <property type="evidence" value="ECO:0007669"/>
    <property type="project" value="InterPro"/>
</dbReference>
<dbReference type="RefSeq" id="WP_309312165.1">
    <property type="nucleotide sequence ID" value="NZ_CP133592.1"/>
</dbReference>
<dbReference type="NCBIfam" id="TIGR02367">
    <property type="entry name" value="PylS_Cterm"/>
    <property type="match status" value="1"/>
</dbReference>
<dbReference type="InterPro" id="IPR045864">
    <property type="entry name" value="aa-tRNA-synth_II/BPL/LPL"/>
</dbReference>